<protein>
    <submittedName>
        <fullName evidence="2">Uncharacterized protein</fullName>
    </submittedName>
</protein>
<keyword evidence="3" id="KW-1185">Reference proteome</keyword>
<name>A0A5C5TZ55_9GAMM</name>
<dbReference type="EMBL" id="VOHK01000006">
    <property type="protein sequence ID" value="TWT18582.1"/>
    <property type="molecule type" value="Genomic_DNA"/>
</dbReference>
<feature type="transmembrane region" description="Helical" evidence="1">
    <location>
        <begin position="49"/>
        <end position="72"/>
    </location>
</feature>
<feature type="transmembrane region" description="Helical" evidence="1">
    <location>
        <begin position="115"/>
        <end position="132"/>
    </location>
</feature>
<comment type="caution">
    <text evidence="2">The sequence shown here is derived from an EMBL/GenBank/DDBJ whole genome shotgun (WGS) entry which is preliminary data.</text>
</comment>
<evidence type="ECO:0000313" key="2">
    <source>
        <dbReference type="EMBL" id="TWT18582.1"/>
    </source>
</evidence>
<gene>
    <name evidence="2" type="ORF">FQY83_14490</name>
</gene>
<feature type="transmembrane region" description="Helical" evidence="1">
    <location>
        <begin position="7"/>
        <end position="29"/>
    </location>
</feature>
<keyword evidence="1" id="KW-0812">Transmembrane</keyword>
<sequence>MGKRFWICGIVVSFAALLLSFLIHALLLGADYEALGPMYRDAADGERHFPWLLLAHGLIGFAMTWIFSQGFARDRPTLAQGLRFGLAMALFSVVPGYLLHYAVQPLPPALVGKQVLFGTIAMLLLGMLLAWLQPRRSALHALD</sequence>
<dbReference type="Proteomes" id="UP000319980">
    <property type="component" value="Unassembled WGS sequence"/>
</dbReference>
<dbReference type="AlphaFoldDB" id="A0A5C5TZ55"/>
<feature type="transmembrane region" description="Helical" evidence="1">
    <location>
        <begin position="84"/>
        <end position="103"/>
    </location>
</feature>
<organism evidence="2 3">
    <name type="scientific">Luteimonas marina</name>
    <dbReference type="NCBI Taxonomy" id="488485"/>
    <lineage>
        <taxon>Bacteria</taxon>
        <taxon>Pseudomonadati</taxon>
        <taxon>Pseudomonadota</taxon>
        <taxon>Gammaproteobacteria</taxon>
        <taxon>Lysobacterales</taxon>
        <taxon>Lysobacteraceae</taxon>
        <taxon>Luteimonas</taxon>
    </lineage>
</organism>
<evidence type="ECO:0000313" key="3">
    <source>
        <dbReference type="Proteomes" id="UP000319980"/>
    </source>
</evidence>
<keyword evidence="1" id="KW-0472">Membrane</keyword>
<proteinExistence type="predicted"/>
<reference evidence="2 3" key="1">
    <citation type="journal article" date="2008" name="Int. J. Syst. Evol. Microbiol.">
        <title>Luteimonas marina sp. nov., isolated from seawater.</title>
        <authorList>
            <person name="Baik K.S."/>
            <person name="Park S.C."/>
            <person name="Kim M.S."/>
            <person name="Kim E.M."/>
            <person name="Park C."/>
            <person name="Chun J."/>
            <person name="Seong C.N."/>
        </authorList>
    </citation>
    <scope>NUCLEOTIDE SEQUENCE [LARGE SCALE GENOMIC DNA]</scope>
    <source>
        <strain evidence="2 3">FR1330</strain>
    </source>
</reference>
<accession>A0A5C5TZ55</accession>
<evidence type="ECO:0000256" key="1">
    <source>
        <dbReference type="SAM" id="Phobius"/>
    </source>
</evidence>
<keyword evidence="1" id="KW-1133">Transmembrane helix</keyword>